<dbReference type="GO" id="GO:0020037">
    <property type="term" value="F:heme binding"/>
    <property type="evidence" value="ECO:0007669"/>
    <property type="project" value="InterPro"/>
</dbReference>
<dbReference type="EMBL" id="JAVRRT010000010">
    <property type="protein sequence ID" value="KAK5168273.1"/>
    <property type="molecule type" value="Genomic_DNA"/>
</dbReference>
<dbReference type="InterPro" id="IPR002401">
    <property type="entry name" value="Cyt_P450_E_grp-I"/>
</dbReference>
<dbReference type="PRINTS" id="PR00385">
    <property type="entry name" value="P450"/>
</dbReference>
<dbReference type="InterPro" id="IPR036396">
    <property type="entry name" value="Cyt_P450_sf"/>
</dbReference>
<dbReference type="Pfam" id="PF00067">
    <property type="entry name" value="p450"/>
    <property type="match status" value="1"/>
</dbReference>
<dbReference type="SUPFAM" id="SSF48264">
    <property type="entry name" value="Cytochrome P450"/>
    <property type="match status" value="1"/>
</dbReference>
<evidence type="ECO:0000256" key="2">
    <source>
        <dbReference type="ARBA" id="ARBA00010617"/>
    </source>
</evidence>
<keyword evidence="7" id="KW-0503">Monooxygenase</keyword>
<protein>
    <recommendedName>
        <fullName evidence="11">Cytochrome P450 monooxygenase</fullName>
    </recommendedName>
</protein>
<dbReference type="GeneID" id="89928181"/>
<comment type="similarity">
    <text evidence="2 7">Belongs to the cytochrome P450 family.</text>
</comment>
<dbReference type="PROSITE" id="PS00086">
    <property type="entry name" value="CYTOCHROME_P450"/>
    <property type="match status" value="1"/>
</dbReference>
<dbReference type="PRINTS" id="PR00463">
    <property type="entry name" value="EP450I"/>
</dbReference>
<keyword evidence="10" id="KW-1185">Reference proteome</keyword>
<dbReference type="GO" id="GO:0005506">
    <property type="term" value="F:iron ion binding"/>
    <property type="evidence" value="ECO:0007669"/>
    <property type="project" value="InterPro"/>
</dbReference>
<comment type="cofactor">
    <cofactor evidence="1 6">
        <name>heme</name>
        <dbReference type="ChEBI" id="CHEBI:30413"/>
    </cofactor>
</comment>
<keyword evidence="7" id="KW-0560">Oxidoreductase</keyword>
<keyword evidence="3 6" id="KW-0349">Heme</keyword>
<proteinExistence type="inferred from homology"/>
<evidence type="ECO:0000313" key="10">
    <source>
        <dbReference type="Proteomes" id="UP001337655"/>
    </source>
</evidence>
<dbReference type="InterPro" id="IPR050121">
    <property type="entry name" value="Cytochrome_P450_monoxygenase"/>
</dbReference>
<dbReference type="PANTHER" id="PTHR24305:SF210">
    <property type="entry name" value="CYTOCHROME P450 MONOOXYGENASE ASQL-RELATED"/>
    <property type="match status" value="1"/>
</dbReference>
<evidence type="ECO:0000256" key="8">
    <source>
        <dbReference type="SAM" id="Phobius"/>
    </source>
</evidence>
<keyword evidence="4 6" id="KW-0479">Metal-binding</keyword>
<gene>
    <name evidence="9" type="ORF">LTR77_006842</name>
</gene>
<keyword evidence="8" id="KW-0472">Membrane</keyword>
<dbReference type="PANTHER" id="PTHR24305">
    <property type="entry name" value="CYTOCHROME P450"/>
    <property type="match status" value="1"/>
</dbReference>
<evidence type="ECO:0000256" key="5">
    <source>
        <dbReference type="ARBA" id="ARBA00023004"/>
    </source>
</evidence>
<reference evidence="9 10" key="1">
    <citation type="submission" date="2023-08" db="EMBL/GenBank/DDBJ databases">
        <title>Black Yeasts Isolated from many extreme environments.</title>
        <authorList>
            <person name="Coleine C."/>
            <person name="Stajich J.E."/>
            <person name="Selbmann L."/>
        </authorList>
    </citation>
    <scope>NUCLEOTIDE SEQUENCE [LARGE SCALE GENOMIC DNA]</scope>
    <source>
        <strain evidence="9 10">CCFEE 5935</strain>
    </source>
</reference>
<dbReference type="Gene3D" id="1.10.630.10">
    <property type="entry name" value="Cytochrome P450"/>
    <property type="match status" value="1"/>
</dbReference>
<evidence type="ECO:0000256" key="3">
    <source>
        <dbReference type="ARBA" id="ARBA00022617"/>
    </source>
</evidence>
<dbReference type="GO" id="GO:0016705">
    <property type="term" value="F:oxidoreductase activity, acting on paired donors, with incorporation or reduction of molecular oxygen"/>
    <property type="evidence" value="ECO:0007669"/>
    <property type="project" value="InterPro"/>
</dbReference>
<keyword evidence="5 6" id="KW-0408">Iron</keyword>
<dbReference type="RefSeq" id="XP_064657883.1">
    <property type="nucleotide sequence ID" value="XM_064804082.1"/>
</dbReference>
<dbReference type="Proteomes" id="UP001337655">
    <property type="component" value="Unassembled WGS sequence"/>
</dbReference>
<dbReference type="GO" id="GO:0004497">
    <property type="term" value="F:monooxygenase activity"/>
    <property type="evidence" value="ECO:0007669"/>
    <property type="project" value="UniProtKB-KW"/>
</dbReference>
<dbReference type="InterPro" id="IPR001128">
    <property type="entry name" value="Cyt_P450"/>
</dbReference>
<name>A0AAV9P6F9_9PEZI</name>
<comment type="caution">
    <text evidence="9">The sequence shown here is derived from an EMBL/GenBank/DDBJ whole genome shotgun (WGS) entry which is preliminary data.</text>
</comment>
<keyword evidence="8" id="KW-1133">Transmembrane helix</keyword>
<keyword evidence="8" id="KW-0812">Transmembrane</keyword>
<dbReference type="AlphaFoldDB" id="A0AAV9P6F9"/>
<dbReference type="CDD" id="cd11058">
    <property type="entry name" value="CYP60B-like"/>
    <property type="match status" value="1"/>
</dbReference>
<evidence type="ECO:0000256" key="7">
    <source>
        <dbReference type="RuleBase" id="RU000461"/>
    </source>
</evidence>
<evidence type="ECO:0000256" key="4">
    <source>
        <dbReference type="ARBA" id="ARBA00022723"/>
    </source>
</evidence>
<accession>A0AAV9P6F9</accession>
<sequence length="508" mass="57653">MKPSIDSVGNIQPPDLIKESLGFAALFIVYFLAESISSVYLGPLSKFPGPKLWAFTKLPSIKAMVSGNEGQIYSELHQKYGPVVRVGPRQLSYAGGAQAWKTIYGFKKHGSSMPYKDPLFYGKSLNGTPNIIVADDANHSRQRKILAHAFSDKALKEQEPLLKRWAQLLRTKLRERADGKDELDMVKYYNFTTFDVMGDLTFSEGLNMLEGSDYSPWVKTIFGSIKNATFFRGIRVHDAVSKYILDEFVFKSKKVRTMAWEHWRYTTDRLHRRLKREPEHEDLWAKIMAKDEADGGLTMGEHESNASLFMIAGTETTATALSGTTYHLLRNPDKMQKLIGEVRGAFSDFDDVTLEGLAKMKYLQAVLQEGLRMYPPVPIALPRVTPTEGAEIDGMPVPGDVTIGVHQLATYRMPEHFKNAYEFHPERWLNDPEYKDDSLDALEPFSVGPRNCLGKNLAWHEMRVLLVTVLLHFDLKLSEDSKTWSDQKIYTLWEKKPLLCSLTPCAKT</sequence>
<evidence type="ECO:0008006" key="11">
    <source>
        <dbReference type="Google" id="ProtNLM"/>
    </source>
</evidence>
<dbReference type="InterPro" id="IPR017972">
    <property type="entry name" value="Cyt_P450_CS"/>
</dbReference>
<evidence type="ECO:0000256" key="6">
    <source>
        <dbReference type="PIRSR" id="PIRSR602401-1"/>
    </source>
</evidence>
<evidence type="ECO:0000256" key="1">
    <source>
        <dbReference type="ARBA" id="ARBA00001971"/>
    </source>
</evidence>
<evidence type="ECO:0000313" key="9">
    <source>
        <dbReference type="EMBL" id="KAK5168273.1"/>
    </source>
</evidence>
<organism evidence="9 10">
    <name type="scientific">Saxophila tyrrhenica</name>
    <dbReference type="NCBI Taxonomy" id="1690608"/>
    <lineage>
        <taxon>Eukaryota</taxon>
        <taxon>Fungi</taxon>
        <taxon>Dikarya</taxon>
        <taxon>Ascomycota</taxon>
        <taxon>Pezizomycotina</taxon>
        <taxon>Dothideomycetes</taxon>
        <taxon>Dothideomycetidae</taxon>
        <taxon>Mycosphaerellales</taxon>
        <taxon>Extremaceae</taxon>
        <taxon>Saxophila</taxon>
    </lineage>
</organism>
<feature type="binding site" description="axial binding residue" evidence="6">
    <location>
        <position position="452"/>
    </location>
    <ligand>
        <name>heme</name>
        <dbReference type="ChEBI" id="CHEBI:30413"/>
    </ligand>
    <ligandPart>
        <name>Fe</name>
        <dbReference type="ChEBI" id="CHEBI:18248"/>
    </ligandPart>
</feature>
<feature type="transmembrane region" description="Helical" evidence="8">
    <location>
        <begin position="21"/>
        <end position="41"/>
    </location>
</feature>